<dbReference type="SUPFAM" id="SSF53474">
    <property type="entry name" value="alpha/beta-Hydrolases"/>
    <property type="match status" value="1"/>
</dbReference>
<dbReference type="EMBL" id="JADAQT010000069">
    <property type="protein sequence ID" value="MBE1875758.1"/>
    <property type="molecule type" value="Genomic_DNA"/>
</dbReference>
<dbReference type="Pfam" id="PF12697">
    <property type="entry name" value="Abhydrolase_6"/>
    <property type="match status" value="1"/>
</dbReference>
<dbReference type="PRINTS" id="PR00111">
    <property type="entry name" value="ABHYDROLASE"/>
</dbReference>
<dbReference type="InterPro" id="IPR029058">
    <property type="entry name" value="AB_hydrolase_fold"/>
</dbReference>
<organism evidence="2 3">
    <name type="scientific">Myceligenerans pegani</name>
    <dbReference type="NCBI Taxonomy" id="2776917"/>
    <lineage>
        <taxon>Bacteria</taxon>
        <taxon>Bacillati</taxon>
        <taxon>Actinomycetota</taxon>
        <taxon>Actinomycetes</taxon>
        <taxon>Micrococcales</taxon>
        <taxon>Promicromonosporaceae</taxon>
        <taxon>Myceligenerans</taxon>
    </lineage>
</organism>
<dbReference type="PANTHER" id="PTHR43798">
    <property type="entry name" value="MONOACYLGLYCEROL LIPASE"/>
    <property type="match status" value="1"/>
</dbReference>
<protein>
    <submittedName>
        <fullName evidence="2">Alpha/beta hydrolase</fullName>
    </submittedName>
</protein>
<comment type="caution">
    <text evidence="2">The sequence shown here is derived from an EMBL/GenBank/DDBJ whole genome shotgun (WGS) entry which is preliminary data.</text>
</comment>
<evidence type="ECO:0000313" key="3">
    <source>
        <dbReference type="Proteomes" id="UP000625527"/>
    </source>
</evidence>
<evidence type="ECO:0000259" key="1">
    <source>
        <dbReference type="Pfam" id="PF12697"/>
    </source>
</evidence>
<evidence type="ECO:0000313" key="2">
    <source>
        <dbReference type="EMBL" id="MBE1875758.1"/>
    </source>
</evidence>
<keyword evidence="3" id="KW-1185">Reference proteome</keyword>
<dbReference type="InterPro" id="IPR000073">
    <property type="entry name" value="AB_hydrolase_1"/>
</dbReference>
<dbReference type="Gene3D" id="3.40.50.1820">
    <property type="entry name" value="alpha/beta hydrolase"/>
    <property type="match status" value="1"/>
</dbReference>
<dbReference type="RefSeq" id="WP_192862328.1">
    <property type="nucleotide sequence ID" value="NZ_JADAQT010000069.1"/>
</dbReference>
<sequence>MAYVEVDGARVHHEVRGPDDPDAPTVVLVHGFTLDLRAMTVPFEPVFTRHPQWRRVYVDLPGHGGTKAPGVAGADDVLRVLRAAVELLVPGRYAVVGQSYGGYLARGLVAAHRDRVDGMAIVVPVIEPEHEKRDLPPRRILFRAPGLAGRVGRDALDADEIGVAQTPATWAHREAAVVPGQKILDETAALRIAASYEGTFAVDDGEFARPSLILAGRQDNVTGYRDAWTILEKYPRATFAVLDRAGHDVGAEQPELFGALVGDWLDRVTEHRERPEGYRG</sequence>
<accession>A0ABR9MWJ5</accession>
<dbReference type="Proteomes" id="UP000625527">
    <property type="component" value="Unassembled WGS sequence"/>
</dbReference>
<keyword evidence="2" id="KW-0378">Hydrolase</keyword>
<dbReference type="GO" id="GO:0016787">
    <property type="term" value="F:hydrolase activity"/>
    <property type="evidence" value="ECO:0007669"/>
    <property type="project" value="UniProtKB-KW"/>
</dbReference>
<dbReference type="PANTHER" id="PTHR43798:SF6">
    <property type="entry name" value="HYDROLASE, PUTATIVE (AFU_ORTHOLOGUE AFUA_4G13070)-RELATED"/>
    <property type="match status" value="1"/>
</dbReference>
<feature type="domain" description="AB hydrolase-1" evidence="1">
    <location>
        <begin position="26"/>
        <end position="257"/>
    </location>
</feature>
<proteinExistence type="predicted"/>
<name>A0ABR9MWJ5_9MICO</name>
<gene>
    <name evidence="2" type="ORF">IHE71_08545</name>
</gene>
<dbReference type="InterPro" id="IPR050266">
    <property type="entry name" value="AB_hydrolase_sf"/>
</dbReference>
<reference evidence="2 3" key="1">
    <citation type="submission" date="2020-10" db="EMBL/GenBank/DDBJ databases">
        <title>Myceligenerans pegani sp. nov., an endophytic actinomycete isolated from Peganum harmala L. in Xinjiang, China.</title>
        <authorList>
            <person name="Xin L."/>
        </authorList>
    </citation>
    <scope>NUCLEOTIDE SEQUENCE [LARGE SCALE GENOMIC DNA]</scope>
    <source>
        <strain evidence="2 3">TRM65318</strain>
    </source>
</reference>